<evidence type="ECO:0000256" key="2">
    <source>
        <dbReference type="ARBA" id="ARBA00008814"/>
    </source>
</evidence>
<dbReference type="PROSITE" id="PS50983">
    <property type="entry name" value="FE_B12_PBP"/>
    <property type="match status" value="1"/>
</dbReference>
<evidence type="ECO:0000313" key="8">
    <source>
        <dbReference type="EMBL" id="NEW06382.1"/>
    </source>
</evidence>
<name>A0A6G3ZW75_9BACL</name>
<comment type="subcellular location">
    <subcellularLocation>
        <location evidence="1">Cell envelope</location>
    </subcellularLocation>
</comment>
<evidence type="ECO:0000256" key="6">
    <source>
        <dbReference type="SAM" id="SignalP"/>
    </source>
</evidence>
<dbReference type="RefSeq" id="WP_163945096.1">
    <property type="nucleotide sequence ID" value="NZ_JAAIKC010000002.1"/>
</dbReference>
<evidence type="ECO:0000256" key="3">
    <source>
        <dbReference type="ARBA" id="ARBA00022448"/>
    </source>
</evidence>
<evidence type="ECO:0000256" key="4">
    <source>
        <dbReference type="ARBA" id="ARBA00022729"/>
    </source>
</evidence>
<feature type="region of interest" description="Disordered" evidence="5">
    <location>
        <begin position="26"/>
        <end position="53"/>
    </location>
</feature>
<gene>
    <name evidence="8" type="ORF">GK047_10200</name>
</gene>
<dbReference type="Pfam" id="PF01497">
    <property type="entry name" value="Peripla_BP_2"/>
    <property type="match status" value="1"/>
</dbReference>
<evidence type="ECO:0000256" key="1">
    <source>
        <dbReference type="ARBA" id="ARBA00004196"/>
    </source>
</evidence>
<feature type="chain" id="PRO_5039674011" evidence="6">
    <location>
        <begin position="23"/>
        <end position="339"/>
    </location>
</feature>
<dbReference type="GO" id="GO:0030288">
    <property type="term" value="C:outer membrane-bounded periplasmic space"/>
    <property type="evidence" value="ECO:0007669"/>
    <property type="project" value="TreeGrafter"/>
</dbReference>
<feature type="domain" description="Fe/B12 periplasmic-binding" evidence="7">
    <location>
        <begin position="77"/>
        <end position="338"/>
    </location>
</feature>
<sequence>MKNKVWALGLASVMIMGLTACGAKEEVKPTNATSASPKSETAASSNPSASPASAVNASRKISYLGKEYVVPAKAEKIVIAGSIESMEDALVLGVKPTGASTVGGKFPPMFAKITQGVEGIGEKSQPNIEAILKLKPDVILSSTKFPAEAIEKLSKVATTIPVSHISTDWETNLNLLGEIAGKQEEAKKSLQSYKDELKVLKEKIGPVLKDKKVLAIRVRAGSMFIYPADVFFNPSIYAELGATVPEEVKQAKAQQLISMEKLSEINPDFLFVQFSEEENKDTPKIFDELKSNPIWKSINANKSGNLYTNLVDPIAQGGTAYSKISFLEAVKNSKLVQTK</sequence>
<dbReference type="PANTHER" id="PTHR30532">
    <property type="entry name" value="IRON III DICITRATE-BINDING PERIPLASMIC PROTEIN"/>
    <property type="match status" value="1"/>
</dbReference>
<dbReference type="AlphaFoldDB" id="A0A6G3ZW75"/>
<proteinExistence type="inferred from homology"/>
<evidence type="ECO:0000259" key="7">
    <source>
        <dbReference type="PROSITE" id="PS50983"/>
    </source>
</evidence>
<accession>A0A6G3ZW75</accession>
<protein>
    <submittedName>
        <fullName evidence="8">ABC transporter substrate-binding protein</fullName>
    </submittedName>
</protein>
<evidence type="ECO:0000256" key="5">
    <source>
        <dbReference type="SAM" id="MobiDB-lite"/>
    </source>
</evidence>
<dbReference type="Gene3D" id="3.40.50.1980">
    <property type="entry name" value="Nitrogenase molybdenum iron protein domain"/>
    <property type="match status" value="2"/>
</dbReference>
<feature type="compositionally biased region" description="Low complexity" evidence="5">
    <location>
        <begin position="42"/>
        <end position="53"/>
    </location>
</feature>
<organism evidence="8">
    <name type="scientific">Paenibacillus sp. SYP-B3998</name>
    <dbReference type="NCBI Taxonomy" id="2678564"/>
    <lineage>
        <taxon>Bacteria</taxon>
        <taxon>Bacillati</taxon>
        <taxon>Bacillota</taxon>
        <taxon>Bacilli</taxon>
        <taxon>Bacillales</taxon>
        <taxon>Paenibacillaceae</taxon>
        <taxon>Paenibacillus</taxon>
    </lineage>
</organism>
<dbReference type="InterPro" id="IPR002491">
    <property type="entry name" value="ABC_transptr_periplasmic_BD"/>
</dbReference>
<comment type="similarity">
    <text evidence="2">Belongs to the bacterial solute-binding protein 8 family.</text>
</comment>
<dbReference type="EMBL" id="JAAIKC010000002">
    <property type="protein sequence ID" value="NEW06382.1"/>
    <property type="molecule type" value="Genomic_DNA"/>
</dbReference>
<keyword evidence="3" id="KW-0813">Transport</keyword>
<feature type="signal peptide" evidence="6">
    <location>
        <begin position="1"/>
        <end position="22"/>
    </location>
</feature>
<keyword evidence="4 6" id="KW-0732">Signal</keyword>
<feature type="compositionally biased region" description="Polar residues" evidence="5">
    <location>
        <begin position="30"/>
        <end position="41"/>
    </location>
</feature>
<dbReference type="GO" id="GO:1901678">
    <property type="term" value="P:iron coordination entity transport"/>
    <property type="evidence" value="ECO:0007669"/>
    <property type="project" value="UniProtKB-ARBA"/>
</dbReference>
<dbReference type="SUPFAM" id="SSF53807">
    <property type="entry name" value="Helical backbone' metal receptor"/>
    <property type="match status" value="1"/>
</dbReference>
<reference evidence="8" key="1">
    <citation type="submission" date="2020-02" db="EMBL/GenBank/DDBJ databases">
        <authorList>
            <person name="Shen X.-R."/>
            <person name="Zhang Y.-X."/>
        </authorList>
    </citation>
    <scope>NUCLEOTIDE SEQUENCE</scope>
    <source>
        <strain evidence="8">SYP-B3998</strain>
    </source>
</reference>
<dbReference type="InterPro" id="IPR051313">
    <property type="entry name" value="Bact_iron-sidero_bind"/>
</dbReference>
<dbReference type="PROSITE" id="PS51257">
    <property type="entry name" value="PROKAR_LIPOPROTEIN"/>
    <property type="match status" value="1"/>
</dbReference>
<dbReference type="PANTHER" id="PTHR30532:SF10">
    <property type="entry name" value="IRON-UPTAKE SYSTEM-BINDING PROTEIN"/>
    <property type="match status" value="1"/>
</dbReference>
<comment type="caution">
    <text evidence="8">The sequence shown here is derived from an EMBL/GenBank/DDBJ whole genome shotgun (WGS) entry which is preliminary data.</text>
</comment>